<gene>
    <name evidence="2" type="ORF">QJT80_04970</name>
</gene>
<feature type="transmembrane region" description="Helical" evidence="1">
    <location>
        <begin position="53"/>
        <end position="75"/>
    </location>
</feature>
<proteinExistence type="predicted"/>
<reference evidence="2" key="2">
    <citation type="submission" date="2023-04" db="EMBL/GenBank/DDBJ databases">
        <authorList>
            <person name="Beletskiy A.V."/>
            <person name="Mardanov A.V."/>
            <person name="Ravin N.V."/>
        </authorList>
    </citation>
    <scope>NUCLEOTIDE SEQUENCE</scope>
    <source>
        <strain evidence="2">GKL-01</strain>
    </source>
</reference>
<keyword evidence="1" id="KW-0472">Membrane</keyword>
<evidence type="ECO:0000313" key="2">
    <source>
        <dbReference type="EMBL" id="WGZ91832.1"/>
    </source>
</evidence>
<accession>A0AA95KL81</accession>
<keyword evidence="1" id="KW-0812">Transmembrane</keyword>
<dbReference type="EMBL" id="CP124755">
    <property type="protein sequence ID" value="WGZ91832.1"/>
    <property type="molecule type" value="Genomic_DNA"/>
</dbReference>
<reference evidence="2" key="1">
    <citation type="journal article" date="2023" name="Int. J. Mol. Sci.">
        <title>Metagenomics Revealed a New Genus 'Candidatus Thiocaldithrix dubininis' gen. nov., sp. nov. and a New Species 'Candidatus Thiothrix putei' sp. nov. in the Family Thiotrichaceae, Some Members of Which Have Traits of Both Na+- and H+-Motive Energetics.</title>
        <authorList>
            <person name="Ravin N.V."/>
            <person name="Muntyan M.S."/>
            <person name="Smolyakov D.D."/>
            <person name="Rudenko T.S."/>
            <person name="Beletsky A.V."/>
            <person name="Mardanov A.V."/>
            <person name="Grabovich M.Y."/>
        </authorList>
    </citation>
    <scope>NUCLEOTIDE SEQUENCE</scope>
    <source>
        <strain evidence="2">GKL-01</strain>
    </source>
</reference>
<evidence type="ECO:0000256" key="1">
    <source>
        <dbReference type="SAM" id="Phobius"/>
    </source>
</evidence>
<keyword evidence="1" id="KW-1133">Transmembrane helix</keyword>
<protein>
    <submittedName>
        <fullName evidence="2">Uncharacterized protein</fullName>
    </submittedName>
</protein>
<sequence>MTTIKQSIYSKKHSHKESLIYQFMQTAKWVALLLLFSIGFGMAYLQYLHREPISWGFLGICIASGLLLFWIGRCLTHSECSQKMSDKAH</sequence>
<organism evidence="2">
    <name type="scientific">Candidatus Thiocaldithrix dubininis</name>
    <dbReference type="NCBI Taxonomy" id="3080823"/>
    <lineage>
        <taxon>Bacteria</taxon>
        <taxon>Pseudomonadati</taxon>
        <taxon>Pseudomonadota</taxon>
        <taxon>Gammaproteobacteria</taxon>
        <taxon>Thiotrichales</taxon>
        <taxon>Thiotrichaceae</taxon>
        <taxon>Candidatus Thiocaldithrix</taxon>
    </lineage>
</organism>
<dbReference type="AlphaFoldDB" id="A0AA95KL81"/>
<dbReference type="Proteomes" id="UP001300672">
    <property type="component" value="Chromosome"/>
</dbReference>
<dbReference type="KEGG" id="tdu:QJT80_04970"/>
<name>A0AA95KL81_9GAMM</name>
<feature type="transmembrane region" description="Helical" evidence="1">
    <location>
        <begin position="29"/>
        <end position="47"/>
    </location>
</feature>